<dbReference type="Proteomes" id="UP000502113">
    <property type="component" value="Segment"/>
</dbReference>
<keyword evidence="3" id="KW-1185">Reference proteome</keyword>
<gene>
    <name evidence="2" type="ORF">vipetofem_122</name>
</gene>
<evidence type="ECO:0000313" key="2">
    <source>
        <dbReference type="EMBL" id="QIQ66420.1"/>
    </source>
</evidence>
<evidence type="ECO:0000313" key="3">
    <source>
        <dbReference type="Proteomes" id="UP000502113"/>
    </source>
</evidence>
<proteinExistence type="predicted"/>
<keyword evidence="1" id="KW-0812">Transmembrane</keyword>
<sequence length="96" mass="11451">MEPTVYKIVNRWYNININNNKKKKKEEIKMFTLIVILTIILNFVQRNNIKKLIEKDDAAAKMELVKLGRRGCFITKKNKNMVFNYLAEKNLEVNNF</sequence>
<dbReference type="EMBL" id="MT119361">
    <property type="protein sequence ID" value="QIQ66420.1"/>
    <property type="molecule type" value="Genomic_DNA"/>
</dbReference>
<protein>
    <submittedName>
        <fullName evidence="2">Uncharacterized protein</fullName>
    </submittedName>
</protein>
<name>A0A6G9LL95_9CAUD</name>
<keyword evidence="1" id="KW-0472">Membrane</keyword>
<evidence type="ECO:0000256" key="1">
    <source>
        <dbReference type="SAM" id="Phobius"/>
    </source>
</evidence>
<feature type="transmembrane region" description="Helical" evidence="1">
    <location>
        <begin position="28"/>
        <end position="44"/>
    </location>
</feature>
<organism evidence="2 3">
    <name type="scientific">Enterococcus phage vipetofem</name>
    <dbReference type="NCBI Taxonomy" id="2719594"/>
    <lineage>
        <taxon>Viruses</taxon>
        <taxon>Duplodnaviria</taxon>
        <taxon>Heunggongvirae</taxon>
        <taxon>Uroviricota</taxon>
        <taxon>Caudoviricetes</taxon>
        <taxon>Andrewesvirinae</taxon>
        <taxon>Vipetofemvirus</taxon>
        <taxon>Vipetofemvirus vipetofem</taxon>
    </lineage>
</organism>
<keyword evidence="1" id="KW-1133">Transmembrane helix</keyword>
<accession>A0A6G9LL95</accession>
<reference evidence="3" key="1">
    <citation type="submission" date="2020-02" db="EMBL/GenBank/DDBJ databases">
        <authorList>
            <person name="Olsen N.S."/>
            <person name="Forero-Junco L."/>
            <person name="Kot W."/>
            <person name="Hansen L.H."/>
        </authorList>
    </citation>
    <scope>NUCLEOTIDE SEQUENCE [LARGE SCALE GENOMIC DNA]</scope>
</reference>